<dbReference type="EMBL" id="CP046908">
    <property type="protein sequence ID" value="QGZ36407.1"/>
    <property type="molecule type" value="Genomic_DNA"/>
</dbReference>
<keyword evidence="3" id="KW-0472">Membrane</keyword>
<proteinExistence type="inferred from homology"/>
<keyword evidence="3" id="KW-0812">Transmembrane</keyword>
<feature type="transmembrane region" description="Helical" evidence="3">
    <location>
        <begin position="109"/>
        <end position="132"/>
    </location>
</feature>
<feature type="transmembrane region" description="Helical" evidence="3">
    <location>
        <begin position="178"/>
        <end position="197"/>
    </location>
</feature>
<dbReference type="GO" id="GO:0016020">
    <property type="term" value="C:membrane"/>
    <property type="evidence" value="ECO:0007669"/>
    <property type="project" value="InterPro"/>
</dbReference>
<organism evidence="4 5">
    <name type="scientific">Stappia indica</name>
    <dbReference type="NCBI Taxonomy" id="538381"/>
    <lineage>
        <taxon>Bacteria</taxon>
        <taxon>Pseudomonadati</taxon>
        <taxon>Pseudomonadota</taxon>
        <taxon>Alphaproteobacteria</taxon>
        <taxon>Hyphomicrobiales</taxon>
        <taxon>Stappiaceae</taxon>
        <taxon>Stappia</taxon>
    </lineage>
</organism>
<dbReference type="GO" id="GO:0008654">
    <property type="term" value="P:phospholipid biosynthetic process"/>
    <property type="evidence" value="ECO:0007669"/>
    <property type="project" value="InterPro"/>
</dbReference>
<protein>
    <submittedName>
        <fullName evidence="4">CDP-alcohol phosphatidyltransferase family protein</fullName>
    </submittedName>
</protein>
<dbReference type="AlphaFoldDB" id="A0A857CC43"/>
<name>A0A857CC43_9HYPH</name>
<dbReference type="RefSeq" id="WP_158195245.1">
    <property type="nucleotide sequence ID" value="NZ_CP046908.1"/>
</dbReference>
<gene>
    <name evidence="4" type="ORF">GH266_19095</name>
</gene>
<dbReference type="InterPro" id="IPR000462">
    <property type="entry name" value="CDP-OH_P_trans"/>
</dbReference>
<evidence type="ECO:0000313" key="5">
    <source>
        <dbReference type="Proteomes" id="UP000435648"/>
    </source>
</evidence>
<feature type="transmembrane region" description="Helical" evidence="3">
    <location>
        <begin position="148"/>
        <end position="172"/>
    </location>
</feature>
<dbReference type="Proteomes" id="UP000435648">
    <property type="component" value="Chromosome"/>
</dbReference>
<keyword evidence="1 2" id="KW-0808">Transferase</keyword>
<accession>A0A857CC43</accession>
<dbReference type="Gene3D" id="1.20.120.1760">
    <property type="match status" value="1"/>
</dbReference>
<sequence length="200" mass="20618">MFDARLRPLIDPVLNAAGRRLAAAGVKADTVTLAGFACGLAAALAICWHAPLLAALLILANRLADGLDGAVARARARTDRGGYLDIVLDFFFYGAIPFAFALADPAANALAASALLLGFYMNGASFLGFAIMAEKRGLATSAQGAKSLYYLGGLAEGAETIAVFLAFCLFPAAFAPIAWAFAAVCAVSATARLVMVARLL</sequence>
<feature type="transmembrane region" description="Helical" evidence="3">
    <location>
        <begin position="81"/>
        <end position="103"/>
    </location>
</feature>
<dbReference type="Pfam" id="PF01066">
    <property type="entry name" value="CDP-OH_P_transf"/>
    <property type="match status" value="1"/>
</dbReference>
<keyword evidence="3" id="KW-1133">Transmembrane helix</keyword>
<dbReference type="KEGG" id="siw:GH266_19095"/>
<evidence type="ECO:0000256" key="2">
    <source>
        <dbReference type="RuleBase" id="RU003750"/>
    </source>
</evidence>
<feature type="transmembrane region" description="Helical" evidence="3">
    <location>
        <begin position="33"/>
        <end position="60"/>
    </location>
</feature>
<evidence type="ECO:0000313" key="4">
    <source>
        <dbReference type="EMBL" id="QGZ36407.1"/>
    </source>
</evidence>
<dbReference type="GO" id="GO:0016780">
    <property type="term" value="F:phosphotransferase activity, for other substituted phosphate groups"/>
    <property type="evidence" value="ECO:0007669"/>
    <property type="project" value="InterPro"/>
</dbReference>
<dbReference type="InterPro" id="IPR048254">
    <property type="entry name" value="CDP_ALCOHOL_P_TRANSF_CS"/>
</dbReference>
<evidence type="ECO:0000256" key="1">
    <source>
        <dbReference type="ARBA" id="ARBA00022679"/>
    </source>
</evidence>
<evidence type="ECO:0000256" key="3">
    <source>
        <dbReference type="SAM" id="Phobius"/>
    </source>
</evidence>
<dbReference type="InterPro" id="IPR043130">
    <property type="entry name" value="CDP-OH_PTrfase_TM_dom"/>
</dbReference>
<comment type="similarity">
    <text evidence="2">Belongs to the CDP-alcohol phosphatidyltransferase class-I family.</text>
</comment>
<dbReference type="PROSITE" id="PS00379">
    <property type="entry name" value="CDP_ALCOHOL_P_TRANSF"/>
    <property type="match status" value="1"/>
</dbReference>
<reference evidence="4 5" key="1">
    <citation type="submission" date="2019-12" db="EMBL/GenBank/DDBJ databases">
        <title>The genome of Stappia indica PHM037.</title>
        <authorList>
            <person name="Kacar D."/>
            <person name="Galan B."/>
            <person name="Canedo L."/>
            <person name="Rodriguez P."/>
            <person name="de la Calle F."/>
            <person name="Garcia J.L."/>
        </authorList>
    </citation>
    <scope>NUCLEOTIDE SEQUENCE [LARGE SCALE GENOMIC DNA]</scope>
    <source>
        <strain evidence="4 5">PHM037</strain>
    </source>
</reference>
<dbReference type="OrthoDB" id="9790577at2"/>